<evidence type="ECO:0000256" key="10">
    <source>
        <dbReference type="ARBA" id="ARBA00023242"/>
    </source>
</evidence>
<gene>
    <name evidence="14" type="primary">TYS1</name>
    <name evidence="14" type="ORF">H4R20_006656</name>
</gene>
<comment type="subcellular location">
    <subcellularLocation>
        <location evidence="2">Cytoplasm</location>
    </subcellularLocation>
    <subcellularLocation>
        <location evidence="1">Nucleus</location>
    </subcellularLocation>
</comment>
<keyword evidence="5 12" id="KW-0436">Ligase</keyword>
<dbReference type="Pfam" id="PF00579">
    <property type="entry name" value="tRNA-synt_1b"/>
    <property type="match status" value="1"/>
</dbReference>
<dbReference type="SUPFAM" id="SSF52374">
    <property type="entry name" value="Nucleotidylyl transferase"/>
    <property type="match status" value="1"/>
</dbReference>
<accession>A0A9W8HMF7</accession>
<feature type="region of interest" description="Disordered" evidence="13">
    <location>
        <begin position="355"/>
        <end position="397"/>
    </location>
</feature>
<name>A0A9W8HMF7_9FUNG</name>
<dbReference type="NCBIfam" id="NF006330">
    <property type="entry name" value="PRK08560.1"/>
    <property type="match status" value="1"/>
</dbReference>
<dbReference type="PANTHER" id="PTHR46264:SF4">
    <property type="entry name" value="TYROSINE--TRNA LIGASE, CYTOPLASMIC"/>
    <property type="match status" value="1"/>
</dbReference>
<dbReference type="GO" id="GO:0004831">
    <property type="term" value="F:tyrosine-tRNA ligase activity"/>
    <property type="evidence" value="ECO:0007669"/>
    <property type="project" value="UniProtKB-EC"/>
</dbReference>
<dbReference type="InterPro" id="IPR002305">
    <property type="entry name" value="aa-tRNA-synth_Ic"/>
</dbReference>
<keyword evidence="7 12" id="KW-0067">ATP-binding</keyword>
<dbReference type="GO" id="GO:0005737">
    <property type="term" value="C:cytoplasm"/>
    <property type="evidence" value="ECO:0007669"/>
    <property type="project" value="UniProtKB-SubCell"/>
</dbReference>
<dbReference type="NCBIfam" id="TIGR00234">
    <property type="entry name" value="tyrS"/>
    <property type="match status" value="1"/>
</dbReference>
<keyword evidence="4" id="KW-0963">Cytoplasm</keyword>
<dbReference type="InterPro" id="IPR023617">
    <property type="entry name" value="Tyr-tRNA-ligase_arc/euk-type"/>
</dbReference>
<reference evidence="14" key="1">
    <citation type="submission" date="2022-07" db="EMBL/GenBank/DDBJ databases">
        <title>Phylogenomic reconstructions and comparative analyses of Kickxellomycotina fungi.</title>
        <authorList>
            <person name="Reynolds N.K."/>
            <person name="Stajich J.E."/>
            <person name="Barry K."/>
            <person name="Grigoriev I.V."/>
            <person name="Crous P."/>
            <person name="Smith M.E."/>
        </authorList>
    </citation>
    <scope>NUCLEOTIDE SEQUENCE</scope>
    <source>
        <strain evidence="14">NRRL 1565</strain>
    </source>
</reference>
<evidence type="ECO:0000256" key="6">
    <source>
        <dbReference type="ARBA" id="ARBA00022741"/>
    </source>
</evidence>
<dbReference type="InterPro" id="IPR014729">
    <property type="entry name" value="Rossmann-like_a/b/a_fold"/>
</dbReference>
<evidence type="ECO:0000313" key="14">
    <source>
        <dbReference type="EMBL" id="KAJ2793065.1"/>
    </source>
</evidence>
<keyword evidence="9 12" id="KW-0030">Aminoacyl-tRNA synthetase</keyword>
<keyword evidence="8 12" id="KW-0648">Protein biosynthesis</keyword>
<dbReference type="PIRSF" id="PIRSF006588">
    <property type="entry name" value="TyrRS_arch_euk"/>
    <property type="match status" value="1"/>
</dbReference>
<evidence type="ECO:0000256" key="1">
    <source>
        <dbReference type="ARBA" id="ARBA00004123"/>
    </source>
</evidence>
<evidence type="ECO:0000313" key="15">
    <source>
        <dbReference type="Proteomes" id="UP001140094"/>
    </source>
</evidence>
<evidence type="ECO:0000256" key="2">
    <source>
        <dbReference type="ARBA" id="ARBA00004496"/>
    </source>
</evidence>
<sequence length="397" mass="44051">MTMSKTEEVLSAEQKFALITRNLQEVLGEEQLKKTLAERDISLYWGTAPTGRPHVGYFVAMTKIADYLHAGCHVTILLADIHAFLDNMKAPIELVQARTKYYEHLVKGMLRSIGVPLDKLKFVVGSSYELSAEFSMDNYKLAALVSEHDAKKAGSEVVKQVDSPALSGLLYPGMQALDEEYLKVDAQFGGVDQRKIFTFAEKYLPQLGYKKRMHLMNPMVPGLQGSKMSASDPDSKIDLLDGKKAVVKKIAKAFCEEGNIENNGVLSFAKFVLFPTSGLRTGTPEFTVLRKEEYGGNTIYNDFEDLECDYAEKKVHPGDLKASVAAALNALLDPIRQEFEAPEMQQLLLDAYPPPKAAPKVVKQKKKHNKRPEAASGDASVQPQEKPVEEKLADTHI</sequence>
<dbReference type="GO" id="GO:0005634">
    <property type="term" value="C:nucleus"/>
    <property type="evidence" value="ECO:0007669"/>
    <property type="project" value="UniProtKB-SubCell"/>
</dbReference>
<dbReference type="Gene3D" id="3.40.50.620">
    <property type="entry name" value="HUPs"/>
    <property type="match status" value="1"/>
</dbReference>
<dbReference type="GO" id="GO:0005524">
    <property type="term" value="F:ATP binding"/>
    <property type="evidence" value="ECO:0007669"/>
    <property type="project" value="UniProtKB-KW"/>
</dbReference>
<evidence type="ECO:0000256" key="4">
    <source>
        <dbReference type="ARBA" id="ARBA00022490"/>
    </source>
</evidence>
<dbReference type="PRINTS" id="PR01040">
    <property type="entry name" value="TRNASYNTHTYR"/>
</dbReference>
<evidence type="ECO:0000256" key="11">
    <source>
        <dbReference type="ARBA" id="ARBA00048248"/>
    </source>
</evidence>
<evidence type="ECO:0000256" key="8">
    <source>
        <dbReference type="ARBA" id="ARBA00022917"/>
    </source>
</evidence>
<dbReference type="AlphaFoldDB" id="A0A9W8HMF7"/>
<keyword evidence="15" id="KW-1185">Reference proteome</keyword>
<dbReference type="OrthoDB" id="197206at2759"/>
<feature type="compositionally biased region" description="Basic and acidic residues" evidence="13">
    <location>
        <begin position="386"/>
        <end position="397"/>
    </location>
</feature>
<evidence type="ECO:0000256" key="13">
    <source>
        <dbReference type="SAM" id="MobiDB-lite"/>
    </source>
</evidence>
<dbReference type="PANTHER" id="PTHR46264">
    <property type="entry name" value="TYROSINE-TRNA LIGASE"/>
    <property type="match status" value="1"/>
</dbReference>
<dbReference type="Proteomes" id="UP001140094">
    <property type="component" value="Unassembled WGS sequence"/>
</dbReference>
<dbReference type="EMBL" id="JANBUO010003042">
    <property type="protein sequence ID" value="KAJ2793065.1"/>
    <property type="molecule type" value="Genomic_DNA"/>
</dbReference>
<keyword evidence="6 12" id="KW-0547">Nucleotide-binding</keyword>
<comment type="catalytic activity">
    <reaction evidence="11 12">
        <text>tRNA(Tyr) + L-tyrosine + ATP = L-tyrosyl-tRNA(Tyr) + AMP + diphosphate + H(+)</text>
        <dbReference type="Rhea" id="RHEA:10220"/>
        <dbReference type="Rhea" id="RHEA-COMP:9706"/>
        <dbReference type="Rhea" id="RHEA-COMP:9707"/>
        <dbReference type="ChEBI" id="CHEBI:15378"/>
        <dbReference type="ChEBI" id="CHEBI:30616"/>
        <dbReference type="ChEBI" id="CHEBI:33019"/>
        <dbReference type="ChEBI" id="CHEBI:58315"/>
        <dbReference type="ChEBI" id="CHEBI:78442"/>
        <dbReference type="ChEBI" id="CHEBI:78536"/>
        <dbReference type="ChEBI" id="CHEBI:456215"/>
        <dbReference type="EC" id="6.1.1.1"/>
    </reaction>
</comment>
<evidence type="ECO:0000256" key="5">
    <source>
        <dbReference type="ARBA" id="ARBA00022598"/>
    </source>
</evidence>
<comment type="caution">
    <text evidence="14">The sequence shown here is derived from an EMBL/GenBank/DDBJ whole genome shotgun (WGS) entry which is preliminary data.</text>
</comment>
<comment type="similarity">
    <text evidence="3 12">Belongs to the class-I aminoacyl-tRNA synthetase family.</text>
</comment>
<dbReference type="GO" id="GO:0006437">
    <property type="term" value="P:tyrosyl-tRNA aminoacylation"/>
    <property type="evidence" value="ECO:0007669"/>
    <property type="project" value="InterPro"/>
</dbReference>
<evidence type="ECO:0000256" key="3">
    <source>
        <dbReference type="ARBA" id="ARBA00005594"/>
    </source>
</evidence>
<evidence type="ECO:0000256" key="12">
    <source>
        <dbReference type="RuleBase" id="RU361234"/>
    </source>
</evidence>
<evidence type="ECO:0000256" key="7">
    <source>
        <dbReference type="ARBA" id="ARBA00022840"/>
    </source>
</evidence>
<dbReference type="FunFam" id="1.10.240.10:FF:000004">
    <property type="entry name" value="Tyrosine--tRNA ligase"/>
    <property type="match status" value="1"/>
</dbReference>
<dbReference type="Gene3D" id="1.10.240.10">
    <property type="entry name" value="Tyrosyl-Transfer RNA Synthetase"/>
    <property type="match status" value="1"/>
</dbReference>
<dbReference type="FunFam" id="3.40.50.620:FF:000040">
    <property type="entry name" value="Tyrosine--tRNA ligase"/>
    <property type="match status" value="1"/>
</dbReference>
<organism evidence="14 15">
    <name type="scientific">Coemansia guatemalensis</name>
    <dbReference type="NCBI Taxonomy" id="2761395"/>
    <lineage>
        <taxon>Eukaryota</taxon>
        <taxon>Fungi</taxon>
        <taxon>Fungi incertae sedis</taxon>
        <taxon>Zoopagomycota</taxon>
        <taxon>Kickxellomycotina</taxon>
        <taxon>Kickxellomycetes</taxon>
        <taxon>Kickxellales</taxon>
        <taxon>Kickxellaceae</taxon>
        <taxon>Coemansia</taxon>
    </lineage>
</organism>
<dbReference type="InterPro" id="IPR050489">
    <property type="entry name" value="Tyr-tRNA_synthase"/>
</dbReference>
<dbReference type="EC" id="6.1.1.1" evidence="12"/>
<proteinExistence type="inferred from homology"/>
<evidence type="ECO:0000256" key="9">
    <source>
        <dbReference type="ARBA" id="ARBA00023146"/>
    </source>
</evidence>
<keyword evidence="10" id="KW-0539">Nucleus</keyword>
<dbReference type="InterPro" id="IPR002307">
    <property type="entry name" value="Tyr-tRNA-ligase"/>
</dbReference>
<protein>
    <recommendedName>
        <fullName evidence="12">Tyrosine--tRNA ligase</fullName>
        <ecNumber evidence="12">6.1.1.1</ecNumber>
    </recommendedName>
    <alternativeName>
        <fullName evidence="12">Tyrosyl-tRNA synthetase</fullName>
    </alternativeName>
</protein>